<evidence type="ECO:0000313" key="6">
    <source>
        <dbReference type="Proteomes" id="UP001501585"/>
    </source>
</evidence>
<dbReference type="InterPro" id="IPR036625">
    <property type="entry name" value="E3-bd_dom_sf"/>
</dbReference>
<comment type="caution">
    <text evidence="5">The sequence shown here is derived from an EMBL/GenBank/DDBJ whole genome shotgun (WGS) entry which is preliminary data.</text>
</comment>
<gene>
    <name evidence="5" type="ORF">GCM10009799_20950</name>
</gene>
<dbReference type="Gene3D" id="4.10.320.10">
    <property type="entry name" value="E3-binding domain"/>
    <property type="match status" value="1"/>
</dbReference>
<keyword evidence="6" id="KW-1185">Reference proteome</keyword>
<dbReference type="EMBL" id="BAAAPC010000007">
    <property type="protein sequence ID" value="GAA1994609.1"/>
    <property type="molecule type" value="Genomic_DNA"/>
</dbReference>
<sequence length="110" mass="11851">MAQKVQVLLVDDLDGGEAEETVAFGVDGTNYEIDLSADNASKLREAIAPFVDAARKAPAKTGRGRKQQRSAPSRERSAEIRAWAKAAGKQVNERGRIPAAIVAEYEAAQR</sequence>
<organism evidence="5 6">
    <name type="scientific">Nocardiopsis rhodophaea</name>
    <dbReference type="NCBI Taxonomy" id="280238"/>
    <lineage>
        <taxon>Bacteria</taxon>
        <taxon>Bacillati</taxon>
        <taxon>Actinomycetota</taxon>
        <taxon>Actinomycetes</taxon>
        <taxon>Streptosporangiales</taxon>
        <taxon>Nocardiopsidaceae</taxon>
        <taxon>Nocardiopsis</taxon>
    </lineage>
</organism>
<feature type="region of interest" description="Disordered" evidence="2">
    <location>
        <begin position="54"/>
        <end position="91"/>
    </location>
</feature>
<evidence type="ECO:0000259" key="3">
    <source>
        <dbReference type="Pfam" id="PF11774"/>
    </source>
</evidence>
<evidence type="ECO:0000256" key="1">
    <source>
        <dbReference type="ARBA" id="ARBA00023125"/>
    </source>
</evidence>
<protein>
    <submittedName>
        <fullName evidence="5">Lsr2 family protein</fullName>
    </submittedName>
</protein>
<keyword evidence="1" id="KW-0238">DNA-binding</keyword>
<accession>A0ABP5EDK8</accession>
<evidence type="ECO:0000313" key="5">
    <source>
        <dbReference type="EMBL" id="GAA1994609.1"/>
    </source>
</evidence>
<dbReference type="Pfam" id="PF23359">
    <property type="entry name" value="Lsr2_DNA-bd"/>
    <property type="match status" value="1"/>
</dbReference>
<dbReference type="InterPro" id="IPR042261">
    <property type="entry name" value="Lsr2-like_dimerization"/>
</dbReference>
<name>A0ABP5EDK8_9ACTN</name>
<dbReference type="InterPro" id="IPR055370">
    <property type="entry name" value="Lsr2_DNA-bd"/>
</dbReference>
<feature type="domain" description="Lsr2 DNA-binding" evidence="4">
    <location>
        <begin position="73"/>
        <end position="108"/>
    </location>
</feature>
<dbReference type="Gene3D" id="3.30.60.230">
    <property type="entry name" value="Lsr2, dimerization domain"/>
    <property type="match status" value="1"/>
</dbReference>
<evidence type="ECO:0000259" key="4">
    <source>
        <dbReference type="Pfam" id="PF23359"/>
    </source>
</evidence>
<evidence type="ECO:0000256" key="2">
    <source>
        <dbReference type="SAM" id="MobiDB-lite"/>
    </source>
</evidence>
<feature type="domain" description="Lsr2 dimerization" evidence="3">
    <location>
        <begin position="1"/>
        <end position="57"/>
    </location>
</feature>
<reference evidence="6" key="1">
    <citation type="journal article" date="2019" name="Int. J. Syst. Evol. Microbiol.">
        <title>The Global Catalogue of Microorganisms (GCM) 10K type strain sequencing project: providing services to taxonomists for standard genome sequencing and annotation.</title>
        <authorList>
            <consortium name="The Broad Institute Genomics Platform"/>
            <consortium name="The Broad Institute Genome Sequencing Center for Infectious Disease"/>
            <person name="Wu L."/>
            <person name="Ma J."/>
        </authorList>
    </citation>
    <scope>NUCLEOTIDE SEQUENCE [LARGE SCALE GENOMIC DNA]</scope>
    <source>
        <strain evidence="6">JCM 15313</strain>
    </source>
</reference>
<proteinExistence type="predicted"/>
<dbReference type="InterPro" id="IPR024412">
    <property type="entry name" value="Lsr2_dim_dom"/>
</dbReference>
<dbReference type="Pfam" id="PF11774">
    <property type="entry name" value="Lsr2"/>
    <property type="match status" value="1"/>
</dbReference>
<dbReference type="Proteomes" id="UP001501585">
    <property type="component" value="Unassembled WGS sequence"/>
</dbReference>
<dbReference type="RefSeq" id="WP_344100590.1">
    <property type="nucleotide sequence ID" value="NZ_BAAAPC010000007.1"/>
</dbReference>